<dbReference type="AlphaFoldDB" id="A0A4P6Q7W3"/>
<sequence>MNDLHGDRATWRFDGETVLIRYHTGAFKNAMLKELGRCSVPVSAISAAEFDVFAGKRKRWALRLRLREKADPYAAVGAMLNARSQPFVLVGPASTELVAEYLAEQLHFAAQQADPPGGAPPVLATRLVPPLPLHIQTSEGTAAFDGSTVRLIWAGSEASSRKKKAHRREFALADITGVEWVPEDDWGNGHIRINTADATEEEITKPKHDLSCLMTKDGKQVARGLMMAATITAYLWAGKRPELD</sequence>
<feature type="domain" description="DUF4429" evidence="1">
    <location>
        <begin position="143"/>
        <end position="231"/>
    </location>
</feature>
<dbReference type="Proteomes" id="UP000292235">
    <property type="component" value="Chromosome"/>
</dbReference>
<dbReference type="EMBL" id="CP036455">
    <property type="protein sequence ID" value="QBI55541.1"/>
    <property type="molecule type" value="Genomic_DNA"/>
</dbReference>
<keyword evidence="3" id="KW-1185">Reference proteome</keyword>
<proteinExistence type="predicted"/>
<dbReference type="Pfam" id="PF14472">
    <property type="entry name" value="DUF4429"/>
    <property type="match status" value="2"/>
</dbReference>
<gene>
    <name evidence="2" type="ORF">EKD16_18890</name>
</gene>
<protein>
    <recommendedName>
        <fullName evidence="1">DUF4429 domain-containing protein</fullName>
    </recommendedName>
</protein>
<dbReference type="InterPro" id="IPR027860">
    <property type="entry name" value="DUF4429"/>
</dbReference>
<name>A0A4P6Q7W3_9ACTN</name>
<evidence type="ECO:0000313" key="3">
    <source>
        <dbReference type="Proteomes" id="UP000292235"/>
    </source>
</evidence>
<dbReference type="KEGG" id="strr:EKD16_18890"/>
<organism evidence="2 3">
    <name type="scientific">Streptomonospora litoralis</name>
    <dbReference type="NCBI Taxonomy" id="2498135"/>
    <lineage>
        <taxon>Bacteria</taxon>
        <taxon>Bacillati</taxon>
        <taxon>Actinomycetota</taxon>
        <taxon>Actinomycetes</taxon>
        <taxon>Streptosporangiales</taxon>
        <taxon>Nocardiopsidaceae</taxon>
        <taxon>Streptomonospora</taxon>
    </lineage>
</organism>
<reference evidence="2 3" key="1">
    <citation type="submission" date="2019-02" db="EMBL/GenBank/DDBJ databases">
        <authorList>
            <person name="Khodamoradi S."/>
            <person name="Hahnke R.L."/>
            <person name="Kaempfer P."/>
            <person name="Schumann P."/>
            <person name="Rohde M."/>
            <person name="Steinert M."/>
            <person name="Luzhetskyy A."/>
            <person name="Wink J."/>
            <person name="Ruckert C."/>
        </authorList>
    </citation>
    <scope>NUCLEOTIDE SEQUENCE [LARGE SCALE GENOMIC DNA]</scope>
    <source>
        <strain evidence="2 3">M2</strain>
    </source>
</reference>
<dbReference type="RefSeq" id="WP_165498607.1">
    <property type="nucleotide sequence ID" value="NZ_CP036455.1"/>
</dbReference>
<evidence type="ECO:0000313" key="2">
    <source>
        <dbReference type="EMBL" id="QBI55541.1"/>
    </source>
</evidence>
<accession>A0A4P6Q7W3</accession>
<feature type="domain" description="DUF4429" evidence="1">
    <location>
        <begin position="11"/>
        <end position="106"/>
    </location>
</feature>
<evidence type="ECO:0000259" key="1">
    <source>
        <dbReference type="Pfam" id="PF14472"/>
    </source>
</evidence>